<evidence type="ECO:0000256" key="1">
    <source>
        <dbReference type="ARBA" id="ARBA00022527"/>
    </source>
</evidence>
<keyword evidence="4" id="KW-1185">Reference proteome</keyword>
<keyword evidence="1" id="KW-0723">Serine/threonine-protein kinase</keyword>
<evidence type="ECO:0000259" key="2">
    <source>
        <dbReference type="Pfam" id="PF13581"/>
    </source>
</evidence>
<evidence type="ECO:0000313" key="4">
    <source>
        <dbReference type="Proteomes" id="UP000400924"/>
    </source>
</evidence>
<gene>
    <name evidence="3" type="ORF">FNH08_29300</name>
</gene>
<dbReference type="Pfam" id="PF13581">
    <property type="entry name" value="HATPase_c_2"/>
    <property type="match status" value="1"/>
</dbReference>
<dbReference type="SUPFAM" id="SSF55874">
    <property type="entry name" value="ATPase domain of HSP90 chaperone/DNA topoisomerase II/histidine kinase"/>
    <property type="match status" value="1"/>
</dbReference>
<dbReference type="PANTHER" id="PTHR35526:SF3">
    <property type="entry name" value="ANTI-SIGMA-F FACTOR RSBW"/>
    <property type="match status" value="1"/>
</dbReference>
<protein>
    <submittedName>
        <fullName evidence="3">ATP-binding protein</fullName>
    </submittedName>
</protein>
<dbReference type="GO" id="GO:0005524">
    <property type="term" value="F:ATP binding"/>
    <property type="evidence" value="ECO:0007669"/>
    <property type="project" value="UniProtKB-KW"/>
</dbReference>
<name>A0A5N8XNL1_9ACTN</name>
<dbReference type="InterPro" id="IPR050267">
    <property type="entry name" value="Anti-sigma-factor_SerPK"/>
</dbReference>
<dbReference type="RefSeq" id="WP_322725674.1">
    <property type="nucleotide sequence ID" value="NZ_VJZC01000269.1"/>
</dbReference>
<keyword evidence="3" id="KW-0547">Nucleotide-binding</keyword>
<dbReference type="Gene3D" id="3.30.565.10">
    <property type="entry name" value="Histidine kinase-like ATPase, C-terminal domain"/>
    <property type="match status" value="1"/>
</dbReference>
<dbReference type="InterPro" id="IPR036890">
    <property type="entry name" value="HATPase_C_sf"/>
</dbReference>
<keyword evidence="3" id="KW-0067">ATP-binding</keyword>
<organism evidence="3 4">
    <name type="scientific">Streptomyces spongiae</name>
    <dbReference type="NCBI Taxonomy" id="565072"/>
    <lineage>
        <taxon>Bacteria</taxon>
        <taxon>Bacillati</taxon>
        <taxon>Actinomycetota</taxon>
        <taxon>Actinomycetes</taxon>
        <taxon>Kitasatosporales</taxon>
        <taxon>Streptomycetaceae</taxon>
        <taxon>Streptomyces</taxon>
    </lineage>
</organism>
<dbReference type="Proteomes" id="UP000400924">
    <property type="component" value="Unassembled WGS sequence"/>
</dbReference>
<dbReference type="CDD" id="cd16936">
    <property type="entry name" value="HATPase_RsbW-like"/>
    <property type="match status" value="1"/>
</dbReference>
<proteinExistence type="predicted"/>
<dbReference type="GO" id="GO:0004674">
    <property type="term" value="F:protein serine/threonine kinase activity"/>
    <property type="evidence" value="ECO:0007669"/>
    <property type="project" value="UniProtKB-KW"/>
</dbReference>
<reference evidence="3 4" key="1">
    <citation type="submission" date="2019-07" db="EMBL/GenBank/DDBJ databases">
        <title>New species of Amycolatopsis and Streptomyces.</title>
        <authorList>
            <person name="Duangmal K."/>
            <person name="Teo W.F.A."/>
            <person name="Lipun K."/>
        </authorList>
    </citation>
    <scope>NUCLEOTIDE SEQUENCE [LARGE SCALE GENOMIC DNA]</scope>
    <source>
        <strain evidence="3 4">NBRC 106415</strain>
    </source>
</reference>
<feature type="domain" description="Histidine kinase/HSP90-like ATPase" evidence="2">
    <location>
        <begin position="27"/>
        <end position="135"/>
    </location>
</feature>
<keyword evidence="1" id="KW-0418">Kinase</keyword>
<dbReference type="AlphaFoldDB" id="A0A5N8XNL1"/>
<comment type="caution">
    <text evidence="3">The sequence shown here is derived from an EMBL/GenBank/DDBJ whole genome shotgun (WGS) entry which is preliminary data.</text>
</comment>
<keyword evidence="1" id="KW-0808">Transferase</keyword>
<sequence length="146" mass="15795">MNQETLRQVPGRAYLFTVQLSASRRGARLARLLAERQLDEWGVPFAGEALQVVAELAANAVFHGLVQGRDFRLALRLDPSGALRIEVTDARGDRLPCIPDLGTADAESGRGLLLVTAYVDRWGVDEAPAGGKTVWAEMSAPGRVDQ</sequence>
<accession>A0A5N8XNL1</accession>
<dbReference type="InterPro" id="IPR003594">
    <property type="entry name" value="HATPase_dom"/>
</dbReference>
<dbReference type="PANTHER" id="PTHR35526">
    <property type="entry name" value="ANTI-SIGMA-F FACTOR RSBW-RELATED"/>
    <property type="match status" value="1"/>
</dbReference>
<dbReference type="EMBL" id="VJZC01000269">
    <property type="protein sequence ID" value="MPY61090.1"/>
    <property type="molecule type" value="Genomic_DNA"/>
</dbReference>
<evidence type="ECO:0000313" key="3">
    <source>
        <dbReference type="EMBL" id="MPY61090.1"/>
    </source>
</evidence>